<comment type="similarity">
    <text evidence="1">Belongs to the TRAFAC class TrmE-Era-EngA-EngB-Septin-like GTPase superfamily. AIG1/Toc34/Toc159-like paraseptin GTPase family. IAN subfamily.</text>
</comment>
<feature type="repeat" description="TPR" evidence="4">
    <location>
        <begin position="293"/>
        <end position="326"/>
    </location>
</feature>
<dbReference type="SMART" id="SM00028">
    <property type="entry name" value="TPR"/>
    <property type="match status" value="3"/>
</dbReference>
<dbReference type="AlphaFoldDB" id="A0AAV2J522"/>
<organism evidence="7 8">
    <name type="scientific">Knipowitschia caucasica</name>
    <name type="common">Caucasian dwarf goby</name>
    <name type="synonym">Pomatoschistus caucasicus</name>
    <dbReference type="NCBI Taxonomy" id="637954"/>
    <lineage>
        <taxon>Eukaryota</taxon>
        <taxon>Metazoa</taxon>
        <taxon>Chordata</taxon>
        <taxon>Craniata</taxon>
        <taxon>Vertebrata</taxon>
        <taxon>Euteleostomi</taxon>
        <taxon>Actinopterygii</taxon>
        <taxon>Neopterygii</taxon>
        <taxon>Teleostei</taxon>
        <taxon>Neoteleostei</taxon>
        <taxon>Acanthomorphata</taxon>
        <taxon>Gobiaria</taxon>
        <taxon>Gobiiformes</taxon>
        <taxon>Gobioidei</taxon>
        <taxon>Gobiidae</taxon>
        <taxon>Gobiinae</taxon>
        <taxon>Knipowitschia</taxon>
    </lineage>
</organism>
<sequence length="1064" mass="119729">MRVVSSANLISFTESWLEGRGEPADCRREGGKGKNTGESTGVLHHQRGRGKTRRANCPVLQHGSDRRGVDRGGARHRVWRRLRVQRWRSRKTRWKKRIFFDCEETLEVLQRLKLSTKEERREEEELSEQERKEPQTLISHRLKPSLQEEGNDLSPTGGDEGRTPEHTEGARPFNNLEEGEGPVKEEAEFPSEPVQIDEEHLLELEKELSNEERESRRQLSLSLKDKGNQLFKNQDWASAECVYSDVLSACPLSFSADRAVLFSNRAAARVHLDKKDMAIADCSKAVELKPDYLKALLCRAELYEQTDKLDEALEDYKNILERDPGNGAARGAAVRLLPLIHERNEKLKEEMMKTCPQRPVLRDLSSETCQGPVLRDLSSETCPQRPVLRDLSGTCPQRPVLRDLSSGTCPQRPVLRDLSSETCPQRPVLRDLSGTCPQRPVLRDLASETCPQRPVLRDLSSETCPQRPVLRDLASETCPQRPVLRDLSSETWPQRPGLRDLASETCPQRPGLRDLSLETWPQRLGLRDLSSETCPQRPVLRDLSSETWPQRPGSETCPQRPVLRDLASETCPQRPGLRDLSSETCPQRPVLKDLASETCPQRPGLRDLRSRMLSLVLLGGSAVGKSSVGNTILRRRVFASRPSLRPVTTRIEENTEEVCGRQVSVVDTPGILNPGALDLIQPLCAQHLRQPDSVVFLVVLKVGQMSPEQSQALERTMELLGNGAMERSLLLFTYGAYLQGESLKDFILEDDVSPLPDIFIWLEKRHHVFDNEAWGPEQVRGLLQTIYTEFFPGLGPAVLDLGPADHDLGPAVHDLGPADHDLAELRLVLIGLPGKGKSSSGNTILGQNLFKASCGFDSVSTEAECKTGTVLGRKVTVVDTPGFSDEGISPEKLFKRIMKSVLELTKGPHAFIIVVRLGRVHCRDTKLLRLIPKLFDEAASKFTMVLFTHGDDLGTENGDDLIDRNTTMSTLVQMCQRRYCVFYNKSSNRHQVHDLFQQISIMVEASGHPQCDSQIFKLTTAAEIKQFFETLWERWGAMFTSFIRPKEDDEDEDEDEEMVPLTMP</sequence>
<feature type="region of interest" description="Disordered" evidence="5">
    <location>
        <begin position="490"/>
        <end position="512"/>
    </location>
</feature>
<feature type="region of interest" description="Disordered" evidence="5">
    <location>
        <begin position="21"/>
        <end position="53"/>
    </location>
</feature>
<dbReference type="Gene3D" id="1.25.40.10">
    <property type="entry name" value="Tetratricopeptide repeat domain"/>
    <property type="match status" value="1"/>
</dbReference>
<evidence type="ECO:0000256" key="3">
    <source>
        <dbReference type="ARBA" id="ARBA00023134"/>
    </source>
</evidence>
<feature type="region of interest" description="Disordered" evidence="5">
    <location>
        <begin position="538"/>
        <end position="560"/>
    </location>
</feature>
<reference evidence="7 8" key="1">
    <citation type="submission" date="2024-04" db="EMBL/GenBank/DDBJ databases">
        <authorList>
            <person name="Waldvogel A.-M."/>
            <person name="Schoenle A."/>
        </authorList>
    </citation>
    <scope>NUCLEOTIDE SEQUENCE [LARGE SCALE GENOMIC DNA]</scope>
</reference>
<accession>A0AAV2J522</accession>
<feature type="compositionally biased region" description="Basic and acidic residues" evidence="5">
    <location>
        <begin position="21"/>
        <end position="32"/>
    </location>
</feature>
<keyword evidence="4" id="KW-0802">TPR repeat</keyword>
<dbReference type="InterPro" id="IPR045058">
    <property type="entry name" value="GIMA/IAN/Toc"/>
</dbReference>
<dbReference type="GO" id="GO:0005525">
    <property type="term" value="F:GTP binding"/>
    <property type="evidence" value="ECO:0007669"/>
    <property type="project" value="UniProtKB-KW"/>
</dbReference>
<evidence type="ECO:0000313" key="8">
    <source>
        <dbReference type="Proteomes" id="UP001497482"/>
    </source>
</evidence>
<dbReference type="FunFam" id="3.40.50.300:FF:000366">
    <property type="entry name" value="GTPase, IMAP family member 2"/>
    <property type="match status" value="1"/>
</dbReference>
<dbReference type="EMBL" id="OZ035833">
    <property type="protein sequence ID" value="CAL1572537.1"/>
    <property type="molecule type" value="Genomic_DNA"/>
</dbReference>
<dbReference type="InterPro" id="IPR027417">
    <property type="entry name" value="P-loop_NTPase"/>
</dbReference>
<dbReference type="SUPFAM" id="SSF52540">
    <property type="entry name" value="P-loop containing nucleoside triphosphate hydrolases"/>
    <property type="match status" value="2"/>
</dbReference>
<feature type="domain" description="AIG1-type G" evidence="6">
    <location>
        <begin position="610"/>
        <end position="820"/>
    </location>
</feature>
<gene>
    <name evidence="7" type="ORF">KC01_LOCUS4565</name>
</gene>
<dbReference type="InterPro" id="IPR011990">
    <property type="entry name" value="TPR-like_helical_dom_sf"/>
</dbReference>
<feature type="compositionally biased region" description="Basic residues" evidence="5">
    <location>
        <begin position="44"/>
        <end position="53"/>
    </location>
</feature>
<evidence type="ECO:0000256" key="2">
    <source>
        <dbReference type="ARBA" id="ARBA00022741"/>
    </source>
</evidence>
<proteinExistence type="inferred from homology"/>
<dbReference type="InterPro" id="IPR006703">
    <property type="entry name" value="G_AIG1"/>
</dbReference>
<feature type="compositionally biased region" description="Basic and acidic residues" evidence="5">
    <location>
        <begin position="159"/>
        <end position="169"/>
    </location>
</feature>
<evidence type="ECO:0000259" key="6">
    <source>
        <dbReference type="PROSITE" id="PS51720"/>
    </source>
</evidence>
<keyword evidence="8" id="KW-1185">Reference proteome</keyword>
<evidence type="ECO:0000313" key="7">
    <source>
        <dbReference type="EMBL" id="CAL1572537.1"/>
    </source>
</evidence>
<dbReference type="Gene3D" id="3.40.50.300">
    <property type="entry name" value="P-loop containing nucleotide triphosphate hydrolases"/>
    <property type="match status" value="2"/>
</dbReference>
<feature type="region of interest" description="Disordered" evidence="5">
    <location>
        <begin position="116"/>
        <end position="196"/>
    </location>
</feature>
<dbReference type="PROSITE" id="PS51720">
    <property type="entry name" value="G_AIG1"/>
    <property type="match status" value="2"/>
</dbReference>
<dbReference type="PANTHER" id="PTHR10903">
    <property type="entry name" value="GTPASE, IMAP FAMILY MEMBER-RELATED"/>
    <property type="match status" value="1"/>
</dbReference>
<protein>
    <recommendedName>
        <fullName evidence="6">AIG1-type G domain-containing protein</fullName>
    </recommendedName>
</protein>
<dbReference type="Pfam" id="PF04548">
    <property type="entry name" value="AIG1"/>
    <property type="match status" value="2"/>
</dbReference>
<feature type="compositionally biased region" description="Acidic residues" evidence="5">
    <location>
        <begin position="1048"/>
        <end position="1058"/>
    </location>
</feature>
<keyword evidence="3" id="KW-0342">GTP-binding</keyword>
<dbReference type="PANTHER" id="PTHR10903:SF186">
    <property type="entry name" value="GTPASE IMAP FAMILY MEMBER 4-LIKE-RELATED"/>
    <property type="match status" value="1"/>
</dbReference>
<evidence type="ECO:0000256" key="4">
    <source>
        <dbReference type="PROSITE-ProRule" id="PRU00339"/>
    </source>
</evidence>
<feature type="region of interest" description="Disordered" evidence="5">
    <location>
        <begin position="1045"/>
        <end position="1064"/>
    </location>
</feature>
<name>A0AAV2J522_KNICA</name>
<dbReference type="InterPro" id="IPR019734">
    <property type="entry name" value="TPR_rpt"/>
</dbReference>
<dbReference type="Proteomes" id="UP001497482">
    <property type="component" value="Chromosome 11"/>
</dbReference>
<dbReference type="PROSITE" id="PS50005">
    <property type="entry name" value="TPR"/>
    <property type="match status" value="1"/>
</dbReference>
<evidence type="ECO:0000256" key="1">
    <source>
        <dbReference type="ARBA" id="ARBA00008535"/>
    </source>
</evidence>
<keyword evidence="2" id="KW-0547">Nucleotide-binding</keyword>
<evidence type="ECO:0000256" key="5">
    <source>
        <dbReference type="SAM" id="MobiDB-lite"/>
    </source>
</evidence>
<dbReference type="SUPFAM" id="SSF48452">
    <property type="entry name" value="TPR-like"/>
    <property type="match status" value="1"/>
</dbReference>
<feature type="domain" description="AIG1-type G" evidence="6">
    <location>
        <begin position="822"/>
        <end position="1025"/>
    </location>
</feature>